<feature type="transmembrane region" description="Helical" evidence="2">
    <location>
        <begin position="177"/>
        <end position="197"/>
    </location>
</feature>
<dbReference type="EMBL" id="HBIH01026234">
    <property type="protein sequence ID" value="CAE0329952.1"/>
    <property type="molecule type" value="Transcribed_RNA"/>
</dbReference>
<keyword evidence="2" id="KW-0812">Transmembrane</keyword>
<evidence type="ECO:0000256" key="2">
    <source>
        <dbReference type="SAM" id="Phobius"/>
    </source>
</evidence>
<dbReference type="AlphaFoldDB" id="A0A7S3N1U4"/>
<feature type="transmembrane region" description="Helical" evidence="2">
    <location>
        <begin position="147"/>
        <end position="170"/>
    </location>
</feature>
<feature type="transmembrane region" description="Helical" evidence="2">
    <location>
        <begin position="20"/>
        <end position="38"/>
    </location>
</feature>
<feature type="transmembrane region" description="Helical" evidence="2">
    <location>
        <begin position="203"/>
        <end position="221"/>
    </location>
</feature>
<organism evidence="3">
    <name type="scientific">Strombidium inclinatum</name>
    <dbReference type="NCBI Taxonomy" id="197538"/>
    <lineage>
        <taxon>Eukaryota</taxon>
        <taxon>Sar</taxon>
        <taxon>Alveolata</taxon>
        <taxon>Ciliophora</taxon>
        <taxon>Intramacronucleata</taxon>
        <taxon>Spirotrichea</taxon>
        <taxon>Oligotrichia</taxon>
        <taxon>Strombidiidae</taxon>
        <taxon>Strombidium</taxon>
    </lineage>
</organism>
<accession>A0A7S3N1U4</accession>
<evidence type="ECO:0000256" key="1">
    <source>
        <dbReference type="SAM" id="MobiDB-lite"/>
    </source>
</evidence>
<dbReference type="SUPFAM" id="SSF103481">
    <property type="entry name" value="Multidrug resistance efflux transporter EmrE"/>
    <property type="match status" value="1"/>
</dbReference>
<keyword evidence="2" id="KW-1133">Transmembrane helix</keyword>
<keyword evidence="2" id="KW-0472">Membrane</keyword>
<gene>
    <name evidence="3" type="ORF">SINC0208_LOCUS10584</name>
</gene>
<dbReference type="InterPro" id="IPR037185">
    <property type="entry name" value="EmrE-like"/>
</dbReference>
<sequence length="264" mass="29376">MSAGWSFGMTWASFNVVQSHSYVLTGLHSPAALVIYMLRCQKTHRLQKIGTIIVTIGAFCMIIDPDAKRVGEQVNIWKSVQALQACIPGALFWECNDYAKARLDLVTKSILQFFVITSYFVITTLLVEDTKIDTSDDGIFGMLRPENWYIAFFWSGLWGGFFGYFAYCVAPEYFSSLVVMNCLLIEPFVSQIFALFLEIDEMPGILTWAGTFIVCISINIIHQGSMKLKAEVSAELDDVEDSPPSSIELEKKGGEGLKLGVSVA</sequence>
<proteinExistence type="predicted"/>
<feature type="transmembrane region" description="Helical" evidence="2">
    <location>
        <begin position="110"/>
        <end position="127"/>
    </location>
</feature>
<evidence type="ECO:0000313" key="3">
    <source>
        <dbReference type="EMBL" id="CAE0329952.1"/>
    </source>
</evidence>
<evidence type="ECO:0008006" key="4">
    <source>
        <dbReference type="Google" id="ProtNLM"/>
    </source>
</evidence>
<feature type="region of interest" description="Disordered" evidence="1">
    <location>
        <begin position="239"/>
        <end position="264"/>
    </location>
</feature>
<name>A0A7S3N1U4_9SPIT</name>
<reference evidence="3" key="1">
    <citation type="submission" date="2021-01" db="EMBL/GenBank/DDBJ databases">
        <authorList>
            <person name="Corre E."/>
            <person name="Pelletier E."/>
            <person name="Niang G."/>
            <person name="Scheremetjew M."/>
            <person name="Finn R."/>
            <person name="Kale V."/>
            <person name="Holt S."/>
            <person name="Cochrane G."/>
            <person name="Meng A."/>
            <person name="Brown T."/>
            <person name="Cohen L."/>
        </authorList>
    </citation>
    <scope>NUCLEOTIDE SEQUENCE</scope>
    <source>
        <strain evidence="3">S3</strain>
    </source>
</reference>
<protein>
    <recommendedName>
        <fullName evidence="4">EamA domain-containing protein</fullName>
    </recommendedName>
</protein>